<keyword evidence="4" id="KW-1185">Reference proteome</keyword>
<feature type="domain" description="Beta-lactamase-related" evidence="2">
    <location>
        <begin position="90"/>
        <end position="381"/>
    </location>
</feature>
<protein>
    <submittedName>
        <fullName evidence="3">CubicO group peptidase, beta-lactamase class C family</fullName>
    </submittedName>
</protein>
<dbReference type="Pfam" id="PF00144">
    <property type="entry name" value="Beta-lactamase"/>
    <property type="match status" value="1"/>
</dbReference>
<accession>A0A1N6D050</accession>
<dbReference type="InterPro" id="IPR012338">
    <property type="entry name" value="Beta-lactam/transpept-like"/>
</dbReference>
<dbReference type="STRING" id="1123272.SAMN02745824_1346"/>
<dbReference type="PANTHER" id="PTHR43283:SF7">
    <property type="entry name" value="BETA-LACTAMASE-RELATED DOMAIN-CONTAINING PROTEIN"/>
    <property type="match status" value="1"/>
</dbReference>
<dbReference type="Gene3D" id="3.40.710.10">
    <property type="entry name" value="DD-peptidase/beta-lactamase superfamily"/>
    <property type="match status" value="1"/>
</dbReference>
<feature type="chain" id="PRO_5012432798" evidence="1">
    <location>
        <begin position="26"/>
        <end position="399"/>
    </location>
</feature>
<evidence type="ECO:0000313" key="3">
    <source>
        <dbReference type="EMBL" id="SIN64109.1"/>
    </source>
</evidence>
<name>A0A1N6D050_9SPHN</name>
<keyword evidence="1" id="KW-0732">Signal</keyword>
<evidence type="ECO:0000256" key="1">
    <source>
        <dbReference type="SAM" id="SignalP"/>
    </source>
</evidence>
<organism evidence="3 4">
    <name type="scientific">Parasphingorhabdus marina DSM 22363</name>
    <dbReference type="NCBI Taxonomy" id="1123272"/>
    <lineage>
        <taxon>Bacteria</taxon>
        <taxon>Pseudomonadati</taxon>
        <taxon>Pseudomonadota</taxon>
        <taxon>Alphaproteobacteria</taxon>
        <taxon>Sphingomonadales</taxon>
        <taxon>Sphingomonadaceae</taxon>
        <taxon>Parasphingorhabdus</taxon>
    </lineage>
</organism>
<dbReference type="SUPFAM" id="SSF56601">
    <property type="entry name" value="beta-lactamase/transpeptidase-like"/>
    <property type="match status" value="1"/>
</dbReference>
<evidence type="ECO:0000259" key="2">
    <source>
        <dbReference type="Pfam" id="PF00144"/>
    </source>
</evidence>
<dbReference type="EMBL" id="FSQW01000001">
    <property type="protein sequence ID" value="SIN64109.1"/>
    <property type="molecule type" value="Genomic_DNA"/>
</dbReference>
<dbReference type="AlphaFoldDB" id="A0A1N6D050"/>
<gene>
    <name evidence="3" type="ORF">SAMN02745824_1346</name>
</gene>
<feature type="signal peptide" evidence="1">
    <location>
        <begin position="1"/>
        <end position="25"/>
    </location>
</feature>
<dbReference type="InterPro" id="IPR050789">
    <property type="entry name" value="Diverse_Enzym_Activities"/>
</dbReference>
<sequence length="399" mass="43704">MKKSPLVTGLVSLLLLPAGCVSATADPVPVRDIKAASQALQGATLRDVERFQPKVAIGSQCVPAEFEHPASSPGPKLTAALAKAQEYSEAQKGIGLMVLKDGKVLLEQYIDDASAETVTDSYSMHKSLFALVYGIALSEGIVGSLNETTGDHIREWRNDPRGRITLRQLLQMESGLKLYSFQDAGTKSMELLLAADINAVALEHPLAEAPGSEFRYNNANSQVAGIVLERALRKAGHAGYAEYLEKKLWCPSGNDKAEIWFDREDGSPRYYSGMFTTVRNWARIGELVRNQGRVGNRQIVPQKWITEMAKPAATNPNYGLHVWLGSPHVAKRRYSRQNPLSVSHGAPYRTDDVLFFDGFGGQRVYVVPSAGLTIVRTSQINMDYDDSVIVNLILDGLDS</sequence>
<dbReference type="PANTHER" id="PTHR43283">
    <property type="entry name" value="BETA-LACTAMASE-RELATED"/>
    <property type="match status" value="1"/>
</dbReference>
<dbReference type="InterPro" id="IPR001466">
    <property type="entry name" value="Beta-lactam-related"/>
</dbReference>
<dbReference type="Proteomes" id="UP000185192">
    <property type="component" value="Unassembled WGS sequence"/>
</dbReference>
<evidence type="ECO:0000313" key="4">
    <source>
        <dbReference type="Proteomes" id="UP000185192"/>
    </source>
</evidence>
<dbReference type="OrthoDB" id="9814204at2"/>
<dbReference type="RefSeq" id="WP_074204269.1">
    <property type="nucleotide sequence ID" value="NZ_FSQW01000001.1"/>
</dbReference>
<proteinExistence type="predicted"/>
<reference evidence="4" key="1">
    <citation type="submission" date="2016-11" db="EMBL/GenBank/DDBJ databases">
        <authorList>
            <person name="Varghese N."/>
            <person name="Submissions S."/>
        </authorList>
    </citation>
    <scope>NUCLEOTIDE SEQUENCE [LARGE SCALE GENOMIC DNA]</scope>
    <source>
        <strain evidence="4">DSM 22363</strain>
    </source>
</reference>